<accession>V5BBG6</accession>
<gene>
    <name evidence="2" type="ORF">TCDM_10662</name>
</gene>
<dbReference type="VEuPathDB" id="TriTrypDB:TCDM_10662"/>
<dbReference type="OrthoDB" id="10367502at2759"/>
<dbReference type="SUPFAM" id="SSF50939">
    <property type="entry name" value="Sialidases"/>
    <property type="match status" value="1"/>
</dbReference>
<name>V5BBG6_TRYCR</name>
<dbReference type="EMBL" id="AYLP01000249">
    <property type="protein sequence ID" value="ESS61728.1"/>
    <property type="molecule type" value="Genomic_DNA"/>
</dbReference>
<sequence length="188" mass="20306">MLSRVAAVNAPRTHNRRRVTGSSGRRREGGESERQRPNMFRCVFTSAVLLLLVVMMCCGSGGATAEQGNVKAVDALLGIKWDRHDNWEDFSNAGVKYGLLRDPSLVEVQGLVFAIAEVHCKDWSYCSDASFTGIASWYLGLNGDSDPTEMSTVDASILGTYLLKEGSEGVSTTNSITRPTTLVIGNGV</sequence>
<comment type="caution">
    <text evidence="2">The sequence shown here is derived from an EMBL/GenBank/DDBJ whole genome shotgun (WGS) entry which is preliminary data.</text>
</comment>
<evidence type="ECO:0000313" key="3">
    <source>
        <dbReference type="Proteomes" id="UP000017861"/>
    </source>
</evidence>
<feature type="region of interest" description="Disordered" evidence="1">
    <location>
        <begin position="1"/>
        <end position="33"/>
    </location>
</feature>
<evidence type="ECO:0000256" key="1">
    <source>
        <dbReference type="SAM" id="MobiDB-lite"/>
    </source>
</evidence>
<reference evidence="2 3" key="1">
    <citation type="journal article" date="2014" name="Genome Announc.">
        <title>Trypanosoma cruzi Clone Dm28c Draft Genome Sequence.</title>
        <authorList>
            <person name="Grisard E.C."/>
            <person name="Teixeira S.M."/>
            <person name="de Almeida L.G."/>
            <person name="Stoco P.H."/>
            <person name="Gerber A.L."/>
            <person name="Talavera-Lopez C."/>
            <person name="Lima O.C."/>
            <person name="Andersson B."/>
            <person name="de Vasconcelos A.T."/>
        </authorList>
    </citation>
    <scope>NUCLEOTIDE SEQUENCE [LARGE SCALE GENOMIC DNA]</scope>
    <source>
        <strain evidence="2 3">Dm28c</strain>
    </source>
</reference>
<protein>
    <submittedName>
        <fullName evidence="2">Trans-sialidase</fullName>
    </submittedName>
</protein>
<proteinExistence type="predicted"/>
<evidence type="ECO:0000313" key="2">
    <source>
        <dbReference type="EMBL" id="ESS61728.1"/>
    </source>
</evidence>
<dbReference type="Proteomes" id="UP000017861">
    <property type="component" value="Unassembled WGS sequence"/>
</dbReference>
<organism evidence="2 3">
    <name type="scientific">Trypanosoma cruzi Dm28c</name>
    <dbReference type="NCBI Taxonomy" id="1416333"/>
    <lineage>
        <taxon>Eukaryota</taxon>
        <taxon>Discoba</taxon>
        <taxon>Euglenozoa</taxon>
        <taxon>Kinetoplastea</taxon>
        <taxon>Metakinetoplastina</taxon>
        <taxon>Trypanosomatida</taxon>
        <taxon>Trypanosomatidae</taxon>
        <taxon>Trypanosoma</taxon>
        <taxon>Schizotrypanum</taxon>
    </lineage>
</organism>
<dbReference type="InterPro" id="IPR036278">
    <property type="entry name" value="Sialidase_sf"/>
</dbReference>
<dbReference type="AlphaFoldDB" id="V5BBG6"/>